<dbReference type="InterPro" id="IPR054817">
    <property type="entry name" value="Glycosyl_F510_1955-like"/>
</dbReference>
<evidence type="ECO:0000313" key="2">
    <source>
        <dbReference type="EMBL" id="KGH45404.1"/>
    </source>
</evidence>
<name>A0A098Y4I3_9ACTN</name>
<dbReference type="Proteomes" id="UP000029713">
    <property type="component" value="Unassembled WGS sequence"/>
</dbReference>
<sequence>MPGRSSRRWNALGVAAAGALLLAGCGTDGEAAAGEAAGGETHSHEGDAHASGEEVTLEHVHGLGVDPGDGELYAGTHYGLVRISESGELTRIADRVQDFMGFTVAGPQHYLASGHPGAGQGGPGNLGLIETTDGGQTWETLSLPGEADFHALDAADGTIYGYSGGQLLVSEDGEEWADRGDMRIADLAADPADPQRVLATTEAGLVVSEDAGGTFTAVEGAPLMVLVDIAADGGQAAGVAPDGTVFSSTDAGETWAEAGNVGGAPAALTVEENEVYVAVDGAVLASTDGGATFTELYRER</sequence>
<feature type="compositionally biased region" description="Basic and acidic residues" evidence="1">
    <location>
        <begin position="41"/>
        <end position="53"/>
    </location>
</feature>
<reference evidence="2 3" key="1">
    <citation type="submission" date="2014-07" db="EMBL/GenBank/DDBJ databases">
        <title>Biosystematic studies on Modestobacter strains isolated from extreme hyper-arid desert soil and from historic building.</title>
        <authorList>
            <person name="Bukarasam K."/>
            <person name="Bull A."/>
            <person name="Girard G."/>
            <person name="van Wezel G."/>
            <person name="Goodfellow M."/>
        </authorList>
    </citation>
    <scope>NUCLEOTIDE SEQUENCE [LARGE SCALE GENOMIC DNA]</scope>
    <source>
        <strain evidence="2 3">KNN45-2b</strain>
    </source>
</reference>
<dbReference type="AlphaFoldDB" id="A0A098Y4I3"/>
<keyword evidence="3" id="KW-1185">Reference proteome</keyword>
<dbReference type="EMBL" id="JPMX01000077">
    <property type="protein sequence ID" value="KGH45404.1"/>
    <property type="molecule type" value="Genomic_DNA"/>
</dbReference>
<feature type="compositionally biased region" description="Low complexity" evidence="1">
    <location>
        <begin position="31"/>
        <end position="40"/>
    </location>
</feature>
<evidence type="ECO:0008006" key="4">
    <source>
        <dbReference type="Google" id="ProtNLM"/>
    </source>
</evidence>
<dbReference type="InterPro" id="IPR015943">
    <property type="entry name" value="WD40/YVTN_repeat-like_dom_sf"/>
</dbReference>
<feature type="region of interest" description="Disordered" evidence="1">
    <location>
        <begin position="31"/>
        <end position="53"/>
    </location>
</feature>
<evidence type="ECO:0000313" key="3">
    <source>
        <dbReference type="Proteomes" id="UP000029713"/>
    </source>
</evidence>
<dbReference type="NCBIfam" id="NF045728">
    <property type="entry name" value="glycosyl_F510_1955"/>
    <property type="match status" value="1"/>
</dbReference>
<comment type="caution">
    <text evidence="2">The sequence shown here is derived from an EMBL/GenBank/DDBJ whole genome shotgun (WGS) entry which is preliminary data.</text>
</comment>
<accession>A0A098Y4I3</accession>
<organism evidence="2 3">
    <name type="scientific">Modestobacter caceresii</name>
    <dbReference type="NCBI Taxonomy" id="1522368"/>
    <lineage>
        <taxon>Bacteria</taxon>
        <taxon>Bacillati</taxon>
        <taxon>Actinomycetota</taxon>
        <taxon>Actinomycetes</taxon>
        <taxon>Geodermatophilales</taxon>
        <taxon>Geodermatophilaceae</taxon>
        <taxon>Modestobacter</taxon>
    </lineage>
</organism>
<protein>
    <recommendedName>
        <fullName evidence="4">Exo-alpha-sialidase</fullName>
    </recommendedName>
</protein>
<gene>
    <name evidence="2" type="ORF">IN07_17020</name>
</gene>
<dbReference type="OrthoDB" id="9764804at2"/>
<dbReference type="SUPFAM" id="SSF110296">
    <property type="entry name" value="Oligoxyloglucan reducing end-specific cellobiohydrolase"/>
    <property type="match status" value="1"/>
</dbReference>
<dbReference type="Gene3D" id="2.130.10.10">
    <property type="entry name" value="YVTN repeat-like/Quinoprotein amine dehydrogenase"/>
    <property type="match status" value="2"/>
</dbReference>
<evidence type="ECO:0000256" key="1">
    <source>
        <dbReference type="SAM" id="MobiDB-lite"/>
    </source>
</evidence>
<dbReference type="STRING" id="1522368.IN07_17020"/>
<proteinExistence type="predicted"/>
<dbReference type="PROSITE" id="PS51257">
    <property type="entry name" value="PROKAR_LIPOPROTEIN"/>
    <property type="match status" value="1"/>
</dbReference>
<dbReference type="CDD" id="cd15482">
    <property type="entry name" value="Sialidase_non-viral"/>
    <property type="match status" value="1"/>
</dbReference>